<dbReference type="GO" id="GO:0050427">
    <property type="term" value="P:3'-phosphoadenosine 5'-phosphosulfate metabolic process"/>
    <property type="evidence" value="ECO:0007669"/>
    <property type="project" value="TreeGrafter"/>
</dbReference>
<keyword evidence="1" id="KW-0479">Metal-binding</keyword>
<dbReference type="HOGENOM" id="CLU_071517_0_0_11"/>
<evidence type="ECO:0000256" key="1">
    <source>
        <dbReference type="PIRSR" id="PIRSR600760-2"/>
    </source>
</evidence>
<feature type="binding site" evidence="1">
    <location>
        <position position="241"/>
    </location>
    <ligand>
        <name>Mg(2+)</name>
        <dbReference type="ChEBI" id="CHEBI:18420"/>
        <label>1</label>
        <note>catalytic</note>
    </ligand>
</feature>
<evidence type="ECO:0000313" key="3">
    <source>
        <dbReference type="EMBL" id="ACR17239.1"/>
    </source>
</evidence>
<accession>C4LHD4</accession>
<dbReference type="Pfam" id="PF00459">
    <property type="entry name" value="Inositol_P"/>
    <property type="match status" value="1"/>
</dbReference>
<dbReference type="GO" id="GO:0000103">
    <property type="term" value="P:sulfate assimilation"/>
    <property type="evidence" value="ECO:0007669"/>
    <property type="project" value="TreeGrafter"/>
</dbReference>
<dbReference type="AlphaFoldDB" id="C4LHD4"/>
<feature type="region of interest" description="Disordered" evidence="2">
    <location>
        <begin position="1"/>
        <end position="40"/>
    </location>
</feature>
<protein>
    <submittedName>
        <fullName evidence="3">Inositol monophosphatase family protein</fullName>
    </submittedName>
</protein>
<dbReference type="Proteomes" id="UP000001473">
    <property type="component" value="Chromosome"/>
</dbReference>
<dbReference type="GO" id="GO:0046872">
    <property type="term" value="F:metal ion binding"/>
    <property type="evidence" value="ECO:0007669"/>
    <property type="project" value="UniProtKB-KW"/>
</dbReference>
<dbReference type="eggNOG" id="COG1218">
    <property type="taxonomic scope" value="Bacteria"/>
</dbReference>
<organism evidence="3 4">
    <name type="scientific">Corynebacterium kroppenstedtii (strain DSM 44385 / JCM 11950 / CIP 105744 / CCUG 35717)</name>
    <dbReference type="NCBI Taxonomy" id="645127"/>
    <lineage>
        <taxon>Bacteria</taxon>
        <taxon>Bacillati</taxon>
        <taxon>Actinomycetota</taxon>
        <taxon>Actinomycetes</taxon>
        <taxon>Mycobacteriales</taxon>
        <taxon>Corynebacteriaceae</taxon>
        <taxon>Corynebacterium</taxon>
    </lineage>
</organism>
<name>C4LHD4_CORK4</name>
<gene>
    <name evidence="3" type="primary">cysQ</name>
    <name evidence="3" type="ordered locus">ckrop_0462</name>
</gene>
<dbReference type="Gene3D" id="3.40.190.80">
    <property type="match status" value="1"/>
</dbReference>
<keyword evidence="4" id="KW-1185">Reference proteome</keyword>
<dbReference type="PANTHER" id="PTHR43028:SF5">
    <property type="entry name" value="3'(2'),5'-BISPHOSPHATE NUCLEOTIDASE 1"/>
    <property type="match status" value="1"/>
</dbReference>
<evidence type="ECO:0000256" key="2">
    <source>
        <dbReference type="SAM" id="MobiDB-lite"/>
    </source>
</evidence>
<dbReference type="PANTHER" id="PTHR43028">
    <property type="entry name" value="3'(2'),5'-BISPHOSPHATE NUCLEOTIDASE 1"/>
    <property type="match status" value="1"/>
</dbReference>
<dbReference type="STRING" id="645127.ckrop_0462"/>
<feature type="binding site" evidence="1">
    <location>
        <position position="131"/>
    </location>
    <ligand>
        <name>Mg(2+)</name>
        <dbReference type="ChEBI" id="CHEBI:18420"/>
        <label>1</label>
        <note>catalytic</note>
    </ligand>
</feature>
<feature type="binding site" evidence="1">
    <location>
        <position position="133"/>
    </location>
    <ligand>
        <name>Mg(2+)</name>
        <dbReference type="ChEBI" id="CHEBI:18420"/>
        <label>1</label>
        <note>catalytic</note>
    </ligand>
</feature>
<sequence>MTTRCPSDTTCPRRQSSVIHQASPGARLDRDRSRPRGGDKRLTTAKVVYVSAYVDDATLALRLATGTSEILKGVRSVGLLEGPGLGAAGDDLAQTWIERVLSRHRPDDGFLSEEAADSLERLKKNRVWIVDPLDGTKEFAGGRQDWAIHVALVENGIPTHAAVGLPDAGQVFHTGSAKAVMGPRANKIVVSHNRQPEVAQVIADKLDSEVVRMGSAGAKAMHVLLGDYDAYVHAGGQYEWDSAAPIGVCTDAGLHCSRLDGSPLRYNNEDVYLPDVVICRPELKDTILEAAAEFKKEHGHY</sequence>
<keyword evidence="1" id="KW-0460">Magnesium</keyword>
<evidence type="ECO:0000313" key="4">
    <source>
        <dbReference type="Proteomes" id="UP000001473"/>
    </source>
</evidence>
<dbReference type="EMBL" id="CP001620">
    <property type="protein sequence ID" value="ACR17239.1"/>
    <property type="molecule type" value="Genomic_DNA"/>
</dbReference>
<dbReference type="GO" id="GO:0008441">
    <property type="term" value="F:3'(2'),5'-bisphosphate nucleotidase activity"/>
    <property type="evidence" value="ECO:0007669"/>
    <property type="project" value="TreeGrafter"/>
</dbReference>
<reference evidence="3 4" key="1">
    <citation type="journal article" date="2008" name="J. Biotechnol.">
        <title>Ultrafast pyrosequencing of Corynebacterium kroppenstedtii DSM44385 revealed insights into the physiology of a lipophilic corynebacterium that lacks mycolic acids.</title>
        <authorList>
            <person name="Tauch A."/>
            <person name="Schneider J."/>
            <person name="Szczepanowski R."/>
            <person name="Tilker A."/>
            <person name="Viehoever P."/>
            <person name="Gartemann K.-H."/>
            <person name="Arnold W."/>
            <person name="Blom J."/>
            <person name="Brinkrolf K."/>
            <person name="Brune I."/>
            <person name="Goetker S."/>
            <person name="Weisshaar B."/>
            <person name="Goesmann A."/>
            <person name="Droege M."/>
            <person name="Puehler A."/>
        </authorList>
    </citation>
    <scope>NUCLEOTIDE SEQUENCE [LARGE SCALE GENOMIC DNA]</scope>
    <source>
        <strain evidence="4">DSM 44385 / JCM 11950 / CIP 105744 / CCUG 35717</strain>
    </source>
</reference>
<feature type="compositionally biased region" description="Polar residues" evidence="2">
    <location>
        <begin position="1"/>
        <end position="20"/>
    </location>
</feature>
<comment type="cofactor">
    <cofactor evidence="1">
        <name>Mg(2+)</name>
        <dbReference type="ChEBI" id="CHEBI:18420"/>
    </cofactor>
</comment>
<feature type="binding site" evidence="1">
    <location>
        <position position="113"/>
    </location>
    <ligand>
        <name>Mg(2+)</name>
        <dbReference type="ChEBI" id="CHEBI:18420"/>
        <label>1</label>
        <note>catalytic</note>
    </ligand>
</feature>
<proteinExistence type="predicted"/>
<dbReference type="InterPro" id="IPR000760">
    <property type="entry name" value="Inositol_monophosphatase-like"/>
</dbReference>
<dbReference type="CDD" id="cd01638">
    <property type="entry name" value="CysQ"/>
    <property type="match status" value="1"/>
</dbReference>
<dbReference type="SUPFAM" id="SSF56655">
    <property type="entry name" value="Carbohydrate phosphatase"/>
    <property type="match status" value="1"/>
</dbReference>
<dbReference type="KEGG" id="ckp:ckrop_0462"/>
<feature type="compositionally biased region" description="Basic and acidic residues" evidence="2">
    <location>
        <begin position="27"/>
        <end position="40"/>
    </location>
</feature>
<dbReference type="PRINTS" id="PR00377">
    <property type="entry name" value="IMPHPHTASES"/>
</dbReference>
<dbReference type="Gene3D" id="3.30.540.10">
    <property type="entry name" value="Fructose-1,6-Bisphosphatase, subunit A, domain 1"/>
    <property type="match status" value="1"/>
</dbReference>
<dbReference type="InterPro" id="IPR050725">
    <property type="entry name" value="CysQ/Inositol_MonoPase"/>
</dbReference>
<feature type="binding site" evidence="1">
    <location>
        <position position="134"/>
    </location>
    <ligand>
        <name>Mg(2+)</name>
        <dbReference type="ChEBI" id="CHEBI:18420"/>
        <label>1</label>
        <note>catalytic</note>
    </ligand>
</feature>